<comment type="function">
    <text evidence="1">Catalyzes the last step of tRNA splicing, the transfer of the splice junction 2'-phosphate from ligated tRNA to NAD to produce ADP-ribose 1''-2'' cyclic phosphate.</text>
</comment>
<keyword evidence="9" id="KW-1185">Reference proteome</keyword>
<reference evidence="9" key="2">
    <citation type="submission" date="2013-12" db="EMBL/GenBank/DDBJ databases">
        <title>Evolution of pathogenesis and genome organization in the Tremellales.</title>
        <authorList>
            <person name="Cuomo C."/>
            <person name="Litvintseva A."/>
            <person name="Heitman J."/>
            <person name="Chen Y."/>
            <person name="Sun S."/>
            <person name="Springer D."/>
            <person name="Dromer F."/>
            <person name="Young S."/>
            <person name="Zeng Q."/>
            <person name="Chapman S."/>
            <person name="Gujja S."/>
            <person name="Saif S."/>
            <person name="Birren B."/>
        </authorList>
    </citation>
    <scope>NUCLEOTIDE SEQUENCE [LARGE SCALE GENOMIC DNA]</scope>
    <source>
        <strain evidence="9">BCC8398</strain>
    </source>
</reference>
<sequence length="353" mass="38699">MPRPPETPDVRASKALAYILRHGAEKEGLHIRSDGYIKLAAVLARPKMREIDLETVLRLVSENAKQRFQLMYGYDPSPLPPKKKKVQQISKKKLRAMEDAQAQAQAQVEAHTSVEERGNAAGSSSVHVSVDGGVDQAQQAARTGPKASLDPHLEAQPQPESTELPLVELPLPNPHGEDESSSDPSSSTSTASTAAAAVAGGIKGEYFIRATQGHSINLESTAHLEQITAEDEAARKKVGLMVHGTRWELYETLKSQGLSRMTRQHVHLAPSFQGAIVPRPNSTLYIYLSLPKLLEAGIPVYVSHNGVVLTPGNEEGIVHREFWAKAVRKQSGKRLVVWEEGKEVEREMTEDEE</sequence>
<dbReference type="Gene3D" id="3.20.170.30">
    <property type="match status" value="1"/>
</dbReference>
<comment type="similarity">
    <text evidence="2">Belongs to the KptA/TPT1 family.</text>
</comment>
<evidence type="ECO:0000256" key="4">
    <source>
        <dbReference type="ARBA" id="ARBA00022679"/>
    </source>
</evidence>
<gene>
    <name evidence="8" type="ORF">I316_04789</name>
</gene>
<dbReference type="AlphaFoldDB" id="A0A1B9GQM0"/>
<name>A0A1B9GQM0_9TREE</name>
<dbReference type="Proteomes" id="UP000092666">
    <property type="component" value="Unassembled WGS sequence"/>
</dbReference>
<comment type="catalytic activity">
    <reaction evidence="6">
        <text>2'-phospho-[ligated tRNA] + NAD(+) = mature tRNA + ADP-alpha-D-ribose 1'',2''-cyclic phosphate + nicotinamide</text>
        <dbReference type="Rhea" id="RHEA:23324"/>
        <dbReference type="Rhea" id="RHEA-COMP:11106"/>
        <dbReference type="Rhea" id="RHEA-COMP:11107"/>
        <dbReference type="ChEBI" id="CHEBI:17154"/>
        <dbReference type="ChEBI" id="CHEBI:57540"/>
        <dbReference type="ChEBI" id="CHEBI:76596"/>
        <dbReference type="ChEBI" id="CHEBI:82883"/>
        <dbReference type="ChEBI" id="CHEBI:85027"/>
        <dbReference type="EC" id="2.7.1.160"/>
    </reaction>
</comment>
<evidence type="ECO:0000313" key="8">
    <source>
        <dbReference type="EMBL" id="OCF33370.1"/>
    </source>
</evidence>
<reference evidence="8 9" key="1">
    <citation type="submission" date="2013-07" db="EMBL/GenBank/DDBJ databases">
        <title>The Genome Sequence of Cryptococcus heveanensis BCC8398.</title>
        <authorList>
            <consortium name="The Broad Institute Genome Sequencing Platform"/>
            <person name="Cuomo C."/>
            <person name="Litvintseva A."/>
            <person name="Chen Y."/>
            <person name="Heitman J."/>
            <person name="Sun S."/>
            <person name="Springer D."/>
            <person name="Dromer F."/>
            <person name="Young S.K."/>
            <person name="Zeng Q."/>
            <person name="Gargeya S."/>
            <person name="Fitzgerald M."/>
            <person name="Abouelleil A."/>
            <person name="Alvarado L."/>
            <person name="Berlin A.M."/>
            <person name="Chapman S.B."/>
            <person name="Dewar J."/>
            <person name="Goldberg J."/>
            <person name="Griggs A."/>
            <person name="Gujja S."/>
            <person name="Hansen M."/>
            <person name="Howarth C."/>
            <person name="Imamovic A."/>
            <person name="Larimer J."/>
            <person name="McCowan C."/>
            <person name="Murphy C."/>
            <person name="Pearson M."/>
            <person name="Priest M."/>
            <person name="Roberts A."/>
            <person name="Saif S."/>
            <person name="Shea T."/>
            <person name="Sykes S."/>
            <person name="Wortman J."/>
            <person name="Nusbaum C."/>
            <person name="Birren B."/>
        </authorList>
    </citation>
    <scope>NUCLEOTIDE SEQUENCE [LARGE SCALE GENOMIC DNA]</scope>
    <source>
        <strain evidence="8 9">BCC8398</strain>
    </source>
</reference>
<dbReference type="Gene3D" id="1.10.10.970">
    <property type="entry name" value="RNA 2'-phosphotransferase, Tpt1/KptA family, N-terminal domain"/>
    <property type="match status" value="1"/>
</dbReference>
<dbReference type="InterPro" id="IPR042081">
    <property type="entry name" value="RNA_2'-PTrans_C"/>
</dbReference>
<accession>A0A1B9GQM0</accession>
<feature type="region of interest" description="Disordered" evidence="7">
    <location>
        <begin position="91"/>
        <end position="193"/>
    </location>
</feature>
<feature type="compositionally biased region" description="Low complexity" evidence="7">
    <location>
        <begin position="159"/>
        <end position="170"/>
    </location>
</feature>
<dbReference type="PANTHER" id="PTHR12684">
    <property type="entry name" value="PUTATIVE PHOSPHOTRANSFERASE"/>
    <property type="match status" value="1"/>
</dbReference>
<feature type="compositionally biased region" description="Low complexity" evidence="7">
    <location>
        <begin position="122"/>
        <end position="135"/>
    </location>
</feature>
<evidence type="ECO:0000256" key="7">
    <source>
        <dbReference type="SAM" id="MobiDB-lite"/>
    </source>
</evidence>
<dbReference type="GO" id="GO:0000215">
    <property type="term" value="F:tRNA 2'-phosphotransferase activity"/>
    <property type="evidence" value="ECO:0007669"/>
    <property type="project" value="UniProtKB-EC"/>
</dbReference>
<dbReference type="Pfam" id="PF01885">
    <property type="entry name" value="PTS_2-RNA"/>
    <property type="match status" value="2"/>
</dbReference>
<protein>
    <recommendedName>
        <fullName evidence="3">2'-phosphotransferase</fullName>
        <ecNumber evidence="3">2.7.1.160</ecNumber>
    </recommendedName>
</protein>
<organism evidence="8 9">
    <name type="scientific">Kwoniella heveanensis BCC8398</name>
    <dbReference type="NCBI Taxonomy" id="1296120"/>
    <lineage>
        <taxon>Eukaryota</taxon>
        <taxon>Fungi</taxon>
        <taxon>Dikarya</taxon>
        <taxon>Basidiomycota</taxon>
        <taxon>Agaricomycotina</taxon>
        <taxon>Tremellomycetes</taxon>
        <taxon>Tremellales</taxon>
        <taxon>Cryptococcaceae</taxon>
        <taxon>Kwoniella</taxon>
    </lineage>
</organism>
<dbReference type="InterPro" id="IPR042080">
    <property type="entry name" value="RNA_2'-PTrans_N"/>
</dbReference>
<dbReference type="STRING" id="1296120.A0A1B9GQM0"/>
<keyword evidence="4" id="KW-0808">Transferase</keyword>
<keyword evidence="5" id="KW-0520">NAD</keyword>
<dbReference type="SUPFAM" id="SSF56399">
    <property type="entry name" value="ADP-ribosylation"/>
    <property type="match status" value="2"/>
</dbReference>
<evidence type="ECO:0000256" key="2">
    <source>
        <dbReference type="ARBA" id="ARBA00009836"/>
    </source>
</evidence>
<evidence type="ECO:0000256" key="6">
    <source>
        <dbReference type="ARBA" id="ARBA00047949"/>
    </source>
</evidence>
<dbReference type="InterPro" id="IPR002745">
    <property type="entry name" value="Ptrans_KptA/Tpt1"/>
</dbReference>
<evidence type="ECO:0000256" key="3">
    <source>
        <dbReference type="ARBA" id="ARBA00012007"/>
    </source>
</evidence>
<dbReference type="EC" id="2.7.1.160" evidence="3"/>
<proteinExistence type="inferred from homology"/>
<dbReference type="OrthoDB" id="419694at2759"/>
<evidence type="ECO:0000256" key="1">
    <source>
        <dbReference type="ARBA" id="ARBA00003343"/>
    </source>
</evidence>
<feature type="compositionally biased region" description="Low complexity" evidence="7">
    <location>
        <begin position="182"/>
        <end position="193"/>
    </location>
</feature>
<dbReference type="PANTHER" id="PTHR12684:SF2">
    <property type="entry name" value="TRNA 2'-PHOSPHOTRANSFERASE 1"/>
    <property type="match status" value="1"/>
</dbReference>
<evidence type="ECO:0000256" key="5">
    <source>
        <dbReference type="ARBA" id="ARBA00023027"/>
    </source>
</evidence>
<evidence type="ECO:0000313" key="9">
    <source>
        <dbReference type="Proteomes" id="UP000092666"/>
    </source>
</evidence>
<dbReference type="EMBL" id="KI669505">
    <property type="protein sequence ID" value="OCF33370.1"/>
    <property type="molecule type" value="Genomic_DNA"/>
</dbReference>
<dbReference type="GO" id="GO:0006388">
    <property type="term" value="P:tRNA splicing, via endonucleolytic cleavage and ligation"/>
    <property type="evidence" value="ECO:0007669"/>
    <property type="project" value="TreeGrafter"/>
</dbReference>